<reference evidence="2" key="1">
    <citation type="journal article" date="2023" name="G3 (Bethesda)">
        <title>A reference genome for the long-term kleptoplast-retaining sea slug Elysia crispata morphotype clarki.</title>
        <authorList>
            <person name="Eastman K.E."/>
            <person name="Pendleton A.L."/>
            <person name="Shaikh M.A."/>
            <person name="Suttiyut T."/>
            <person name="Ogas R."/>
            <person name="Tomko P."/>
            <person name="Gavelis G."/>
            <person name="Widhalm J.R."/>
            <person name="Wisecaver J.H."/>
        </authorList>
    </citation>
    <scope>NUCLEOTIDE SEQUENCE</scope>
    <source>
        <strain evidence="2">ECLA1</strain>
    </source>
</reference>
<evidence type="ECO:0000313" key="3">
    <source>
        <dbReference type="Proteomes" id="UP001283361"/>
    </source>
</evidence>
<dbReference type="AlphaFoldDB" id="A0AAE0YZD9"/>
<evidence type="ECO:0000256" key="1">
    <source>
        <dbReference type="SAM" id="MobiDB-lite"/>
    </source>
</evidence>
<feature type="compositionally biased region" description="Basic and acidic residues" evidence="1">
    <location>
        <begin position="74"/>
        <end position="86"/>
    </location>
</feature>
<gene>
    <name evidence="2" type="ORF">RRG08_028877</name>
</gene>
<name>A0AAE0YZD9_9GAST</name>
<keyword evidence="3" id="KW-1185">Reference proteome</keyword>
<sequence length="95" mass="10677">MISDGASEGMFVVLGGGLQYRPEIRRMKWKRDVEELLSWPDLITLILPSFLTRSQLAQSMRVPRSALPPGTGPRTEESEVERSGHTHCADLYLHA</sequence>
<dbReference type="Proteomes" id="UP001283361">
    <property type="component" value="Unassembled WGS sequence"/>
</dbReference>
<dbReference type="EMBL" id="JAWDGP010005065">
    <property type="protein sequence ID" value="KAK3759875.1"/>
    <property type="molecule type" value="Genomic_DNA"/>
</dbReference>
<comment type="caution">
    <text evidence="2">The sequence shown here is derived from an EMBL/GenBank/DDBJ whole genome shotgun (WGS) entry which is preliminary data.</text>
</comment>
<feature type="region of interest" description="Disordered" evidence="1">
    <location>
        <begin position="61"/>
        <end position="86"/>
    </location>
</feature>
<evidence type="ECO:0000313" key="2">
    <source>
        <dbReference type="EMBL" id="KAK3759875.1"/>
    </source>
</evidence>
<organism evidence="2 3">
    <name type="scientific">Elysia crispata</name>
    <name type="common">lettuce slug</name>
    <dbReference type="NCBI Taxonomy" id="231223"/>
    <lineage>
        <taxon>Eukaryota</taxon>
        <taxon>Metazoa</taxon>
        <taxon>Spiralia</taxon>
        <taxon>Lophotrochozoa</taxon>
        <taxon>Mollusca</taxon>
        <taxon>Gastropoda</taxon>
        <taxon>Heterobranchia</taxon>
        <taxon>Euthyneura</taxon>
        <taxon>Panpulmonata</taxon>
        <taxon>Sacoglossa</taxon>
        <taxon>Placobranchoidea</taxon>
        <taxon>Plakobranchidae</taxon>
        <taxon>Elysia</taxon>
    </lineage>
</organism>
<protein>
    <submittedName>
        <fullName evidence="2">Uncharacterized protein</fullName>
    </submittedName>
</protein>
<accession>A0AAE0YZD9</accession>
<proteinExistence type="predicted"/>